<name>A0A7C1DIX1_UNCKA</name>
<reference evidence="2" key="1">
    <citation type="journal article" date="2020" name="mSystems">
        <title>Genome- and Community-Level Interaction Insights into Carbon Utilization and Element Cycling Functions of Hydrothermarchaeota in Hydrothermal Sediment.</title>
        <authorList>
            <person name="Zhou Z."/>
            <person name="Liu Y."/>
            <person name="Xu W."/>
            <person name="Pan J."/>
            <person name="Luo Z.H."/>
            <person name="Li M."/>
        </authorList>
    </citation>
    <scope>NUCLEOTIDE SEQUENCE [LARGE SCALE GENOMIC DNA]</scope>
    <source>
        <strain evidence="2">SpSt-1219</strain>
    </source>
</reference>
<dbReference type="Pfam" id="PF09524">
    <property type="entry name" value="Phg_2220_C"/>
    <property type="match status" value="1"/>
</dbReference>
<dbReference type="Proteomes" id="UP000886066">
    <property type="component" value="Unassembled WGS sequence"/>
</dbReference>
<dbReference type="EMBL" id="DSDM01000041">
    <property type="protein sequence ID" value="HDQ88661.1"/>
    <property type="molecule type" value="Genomic_DNA"/>
</dbReference>
<protein>
    <recommendedName>
        <fullName evidence="1">Phage conserved hypothetical protein C-terminal domain-containing protein</fullName>
    </recommendedName>
</protein>
<comment type="caution">
    <text evidence="2">The sequence shown here is derived from an EMBL/GenBank/DDBJ whole genome shotgun (WGS) entry which is preliminary data.</text>
</comment>
<gene>
    <name evidence="2" type="ORF">ENN92_00740</name>
</gene>
<dbReference type="NCBIfam" id="TIGR02220">
    <property type="entry name" value="phg_TIGR02220"/>
    <property type="match status" value="1"/>
</dbReference>
<dbReference type="AlphaFoldDB" id="A0A7C1DIX1"/>
<accession>A0A7C1DIX1</accession>
<evidence type="ECO:0000313" key="2">
    <source>
        <dbReference type="EMBL" id="HDQ88661.1"/>
    </source>
</evidence>
<sequence length="253" mass="28661">MPKGRMLNKKISKDIEIAKLSCKAALLYSWCIPHLDIEGRIEASPEIIKGVVVPYRKDFTLSVIRKCIEEIANNKHLVVYYGNVCKYMQFLGFTKNQTLDKKREAPSEIPPPTQELLLSYSGVTPAEVKVKVKSKLNISLSLIESIVSDLNSVLGTSYKSSSLKTRGLIQARLKEGFTLDDFKTVHRKMLRAWGTDEKMVKYLRPITLYGPKFENYLNQKSITTKLTPEGIKAYLIGQEWLKSKNAQEASDAK</sequence>
<feature type="domain" description="Phage conserved hypothetical protein C-terminal" evidence="1">
    <location>
        <begin position="146"/>
        <end position="218"/>
    </location>
</feature>
<dbReference type="InterPro" id="IPR011741">
    <property type="entry name" value="Phg_2220_C"/>
</dbReference>
<proteinExistence type="predicted"/>
<evidence type="ECO:0000259" key="1">
    <source>
        <dbReference type="Pfam" id="PF09524"/>
    </source>
</evidence>
<organism evidence="2">
    <name type="scientific">candidate division WWE3 bacterium</name>
    <dbReference type="NCBI Taxonomy" id="2053526"/>
    <lineage>
        <taxon>Bacteria</taxon>
        <taxon>Katanobacteria</taxon>
    </lineage>
</organism>